<evidence type="ECO:0000256" key="2">
    <source>
        <dbReference type="ARBA" id="ARBA00022692"/>
    </source>
</evidence>
<evidence type="ECO:0000259" key="11">
    <source>
        <dbReference type="PROSITE" id="PS51371"/>
    </source>
</evidence>
<dbReference type="PANTHER" id="PTHR22777">
    <property type="entry name" value="HEMOLYSIN-RELATED"/>
    <property type="match status" value="1"/>
</dbReference>
<reference evidence="13 14" key="1">
    <citation type="journal article" date="2021" name="Sci. Rep.">
        <title>The distribution of antibiotic resistance genes in chicken gut microbiota commensals.</title>
        <authorList>
            <person name="Juricova H."/>
            <person name="Matiasovicova J."/>
            <person name="Kubasova T."/>
            <person name="Cejkova D."/>
            <person name="Rychlik I."/>
        </authorList>
    </citation>
    <scope>NUCLEOTIDE SEQUENCE [LARGE SCALE GENOMIC DNA]</scope>
    <source>
        <strain evidence="13 14">An829</strain>
    </source>
</reference>
<feature type="transmembrane region" description="Helical" evidence="10">
    <location>
        <begin position="103"/>
        <end position="123"/>
    </location>
</feature>
<dbReference type="InterPro" id="IPR046342">
    <property type="entry name" value="CBS_dom_sf"/>
</dbReference>
<dbReference type="CDD" id="cd04590">
    <property type="entry name" value="CBS_pair_CorC_HlyC_assoc"/>
    <property type="match status" value="1"/>
</dbReference>
<evidence type="ECO:0000256" key="1">
    <source>
        <dbReference type="ARBA" id="ARBA00004141"/>
    </source>
</evidence>
<organism evidence="13 14">
    <name type="scientific">Sutterella massiliensis</name>
    <dbReference type="NCBI Taxonomy" id="1816689"/>
    <lineage>
        <taxon>Bacteria</taxon>
        <taxon>Pseudomonadati</taxon>
        <taxon>Pseudomonadota</taxon>
        <taxon>Betaproteobacteria</taxon>
        <taxon>Burkholderiales</taxon>
        <taxon>Sutterellaceae</taxon>
        <taxon>Sutterella</taxon>
    </lineage>
</organism>
<dbReference type="InterPro" id="IPR044751">
    <property type="entry name" value="Ion_transp-like_CBS"/>
</dbReference>
<feature type="compositionally biased region" description="Basic and acidic residues" evidence="9">
    <location>
        <begin position="470"/>
        <end position="486"/>
    </location>
</feature>
<evidence type="ECO:0000256" key="9">
    <source>
        <dbReference type="SAM" id="MobiDB-lite"/>
    </source>
</evidence>
<keyword evidence="6 8" id="KW-0472">Membrane</keyword>
<feature type="region of interest" description="Disordered" evidence="9">
    <location>
        <begin position="461"/>
        <end position="486"/>
    </location>
</feature>
<dbReference type="Pfam" id="PF01595">
    <property type="entry name" value="CNNM"/>
    <property type="match status" value="1"/>
</dbReference>
<dbReference type="SUPFAM" id="SSF54631">
    <property type="entry name" value="CBS-domain pair"/>
    <property type="match status" value="1"/>
</dbReference>
<dbReference type="PANTHER" id="PTHR22777:SF17">
    <property type="entry name" value="UPF0053 PROTEIN SLL0260"/>
    <property type="match status" value="1"/>
</dbReference>
<dbReference type="InterPro" id="IPR000644">
    <property type="entry name" value="CBS_dom"/>
</dbReference>
<dbReference type="Pfam" id="PF03471">
    <property type="entry name" value="CorC_HlyC"/>
    <property type="match status" value="1"/>
</dbReference>
<feature type="domain" description="CNNM transmembrane" evidence="12">
    <location>
        <begin position="1"/>
        <end position="200"/>
    </location>
</feature>
<evidence type="ECO:0000256" key="8">
    <source>
        <dbReference type="PROSITE-ProRule" id="PRU01193"/>
    </source>
</evidence>
<keyword evidence="4 8" id="KW-1133">Transmembrane helix</keyword>
<dbReference type="SMART" id="SM01091">
    <property type="entry name" value="CorC_HlyC"/>
    <property type="match status" value="1"/>
</dbReference>
<dbReference type="PROSITE" id="PS51846">
    <property type="entry name" value="CNNM"/>
    <property type="match status" value="1"/>
</dbReference>
<proteinExistence type="predicted"/>
<keyword evidence="2 8" id="KW-0812">Transmembrane</keyword>
<evidence type="ECO:0000256" key="3">
    <source>
        <dbReference type="ARBA" id="ARBA00022737"/>
    </source>
</evidence>
<feature type="domain" description="CBS" evidence="11">
    <location>
        <begin position="281"/>
        <end position="340"/>
    </location>
</feature>
<keyword evidence="14" id="KW-1185">Reference proteome</keyword>
<gene>
    <name evidence="13" type="ORF">H6A60_02350</name>
</gene>
<dbReference type="InterPro" id="IPR016169">
    <property type="entry name" value="FAD-bd_PCMH_sub2"/>
</dbReference>
<dbReference type="Gene3D" id="3.30.465.10">
    <property type="match status" value="1"/>
</dbReference>
<evidence type="ECO:0000259" key="12">
    <source>
        <dbReference type="PROSITE" id="PS51846"/>
    </source>
</evidence>
<keyword evidence="5 7" id="KW-0129">CBS domain</keyword>
<dbReference type="PROSITE" id="PS51371">
    <property type="entry name" value="CBS"/>
    <property type="match status" value="1"/>
</dbReference>
<protein>
    <submittedName>
        <fullName evidence="13">DUF21 domain-containing protein</fullName>
    </submittedName>
</protein>
<evidence type="ECO:0000256" key="10">
    <source>
        <dbReference type="SAM" id="Phobius"/>
    </source>
</evidence>
<sequence>MSSWLDVLILLFLIGLNGAFAMSEIALVTSRKARLQLLEDDRVAGAARAQELNRDPTRALSTIQVGITSIGILSGIVGESALAAPVASLLTALGVAPATAKGVGLLVVVVLITYFSIVLGELVPKRIGQLSPERIACRIANPIHYLSIAAAPFVKLLSFSTHAIMRRLGADEKQDAGVTEEEIHAMIDEGEESGVIESVERDMVRNVFHLDDRQVGSLMTPRANISWINLEDSREVNIEKICRSKRSRMPVCEGSLDNVKGFCSTRILMQQMLENGKPNFRNNLAPATYVPESLTGMELMEHFRKTDSPMALVVDEYGEVQGLVTPRDLLEAIAGEFKPETPEAASVTRREDGSLLLGGIISIPEMKDVLDIRSVPLEDEGRYQTLAGMIMLLLGRMPKEGDIVEWSGWRFEVVDMDGRRIDKVIASRPKPGAAVKAALVKISKPIALAADAAVKSTKASFSAAKVPAKTAEKATDKAADKTDKAPEKVLGRVSLKLEQRASAAAGTRKTVQAARDRASGVQQTPTNEEPLRDRSAVKRAAPDPVTRADQGARTLSTDHPTSEDKDE</sequence>
<dbReference type="Proteomes" id="UP000715095">
    <property type="component" value="Unassembled WGS sequence"/>
</dbReference>
<evidence type="ECO:0000256" key="6">
    <source>
        <dbReference type="ARBA" id="ARBA00023136"/>
    </source>
</evidence>
<feature type="transmembrane region" description="Helical" evidence="10">
    <location>
        <begin position="143"/>
        <end position="165"/>
    </location>
</feature>
<keyword evidence="3" id="KW-0677">Repeat</keyword>
<evidence type="ECO:0000313" key="14">
    <source>
        <dbReference type="Proteomes" id="UP000715095"/>
    </source>
</evidence>
<dbReference type="Gene3D" id="3.10.580.10">
    <property type="entry name" value="CBS-domain"/>
    <property type="match status" value="1"/>
</dbReference>
<dbReference type="InterPro" id="IPR036318">
    <property type="entry name" value="FAD-bd_PCMH-like_sf"/>
</dbReference>
<evidence type="ECO:0000313" key="13">
    <source>
        <dbReference type="EMBL" id="MBM6703348.1"/>
    </source>
</evidence>
<comment type="caution">
    <text evidence="13">The sequence shown here is derived from an EMBL/GenBank/DDBJ whole genome shotgun (WGS) entry which is preliminary data.</text>
</comment>
<evidence type="ECO:0000256" key="5">
    <source>
        <dbReference type="ARBA" id="ARBA00023122"/>
    </source>
</evidence>
<feature type="region of interest" description="Disordered" evidence="9">
    <location>
        <begin position="500"/>
        <end position="567"/>
    </location>
</feature>
<comment type="subcellular location">
    <subcellularLocation>
        <location evidence="1">Membrane</location>
        <topology evidence="1">Multi-pass membrane protein</topology>
    </subcellularLocation>
</comment>
<dbReference type="SUPFAM" id="SSF56176">
    <property type="entry name" value="FAD-binding/transporter-associated domain-like"/>
    <property type="match status" value="1"/>
</dbReference>
<dbReference type="InterPro" id="IPR002550">
    <property type="entry name" value="CNNM"/>
</dbReference>
<evidence type="ECO:0000256" key="7">
    <source>
        <dbReference type="PROSITE-ProRule" id="PRU00703"/>
    </source>
</evidence>
<dbReference type="Pfam" id="PF00571">
    <property type="entry name" value="CBS"/>
    <property type="match status" value="1"/>
</dbReference>
<dbReference type="EMBL" id="JACJJC010000002">
    <property type="protein sequence ID" value="MBM6703348.1"/>
    <property type="molecule type" value="Genomic_DNA"/>
</dbReference>
<evidence type="ECO:0000256" key="4">
    <source>
        <dbReference type="ARBA" id="ARBA00022989"/>
    </source>
</evidence>
<accession>A0ABS2DPU9</accession>
<name>A0ABS2DPU9_9BURK</name>
<dbReference type="InterPro" id="IPR005170">
    <property type="entry name" value="Transptr-assoc_dom"/>
</dbReference>